<dbReference type="EMBL" id="JGWH01000017">
    <property type="protein sequence ID" value="KCV38216.1"/>
    <property type="molecule type" value="Genomic_DNA"/>
</dbReference>
<dbReference type="Pfam" id="PF07729">
    <property type="entry name" value="FCD"/>
    <property type="match status" value="1"/>
</dbReference>
<organism evidence="5 6">
    <name type="scientific">Bordetella bronchiseptica 00-P-2796</name>
    <dbReference type="NCBI Taxonomy" id="1331199"/>
    <lineage>
        <taxon>Bacteria</taxon>
        <taxon>Pseudomonadati</taxon>
        <taxon>Pseudomonadota</taxon>
        <taxon>Betaproteobacteria</taxon>
        <taxon>Burkholderiales</taxon>
        <taxon>Alcaligenaceae</taxon>
        <taxon>Bordetella</taxon>
    </lineage>
</organism>
<dbReference type="PANTHER" id="PTHR43537:SF24">
    <property type="entry name" value="GLUCONATE OPERON TRANSCRIPTIONAL REPRESSOR"/>
    <property type="match status" value="1"/>
</dbReference>
<dbReference type="Pfam" id="PF00392">
    <property type="entry name" value="GntR"/>
    <property type="match status" value="1"/>
</dbReference>
<reference evidence="5 6" key="1">
    <citation type="submission" date="2014-03" db="EMBL/GenBank/DDBJ databases">
        <title>Genome sequence of Bordetella bronchiseptica.</title>
        <authorList>
            <person name="Harvill E."/>
            <person name="Goodfield L.L."/>
            <person name="Ivanov Y.V."/>
            <person name="Meyer J.A."/>
            <person name="Muse S.J."/>
            <person name="Jacobs N."/>
            <person name="Bendor L."/>
            <person name="Smallridge W.E."/>
            <person name="Brinkac L.M."/>
            <person name="Sanka R."/>
            <person name="Kim M."/>
            <person name="Losada L."/>
        </authorList>
    </citation>
    <scope>NUCLEOTIDE SEQUENCE [LARGE SCALE GENOMIC DNA]</scope>
    <source>
        <strain evidence="5 6">00-P-2796</strain>
    </source>
</reference>
<evidence type="ECO:0000313" key="5">
    <source>
        <dbReference type="EMBL" id="KCV38216.1"/>
    </source>
</evidence>
<gene>
    <name evidence="5" type="ORF">L490_4552</name>
</gene>
<proteinExistence type="predicted"/>
<dbReference type="PANTHER" id="PTHR43537">
    <property type="entry name" value="TRANSCRIPTIONAL REGULATOR, GNTR FAMILY"/>
    <property type="match status" value="1"/>
</dbReference>
<protein>
    <submittedName>
        <fullName evidence="5">FCD domain protein</fullName>
    </submittedName>
</protein>
<dbReference type="SUPFAM" id="SSF46785">
    <property type="entry name" value="Winged helix' DNA-binding domain"/>
    <property type="match status" value="1"/>
</dbReference>
<evidence type="ECO:0000256" key="2">
    <source>
        <dbReference type="ARBA" id="ARBA00023125"/>
    </source>
</evidence>
<dbReference type="InterPro" id="IPR011711">
    <property type="entry name" value="GntR_C"/>
</dbReference>
<dbReference type="SMART" id="SM00895">
    <property type="entry name" value="FCD"/>
    <property type="match status" value="1"/>
</dbReference>
<dbReference type="Gene3D" id="1.20.120.530">
    <property type="entry name" value="GntR ligand-binding domain-like"/>
    <property type="match status" value="1"/>
</dbReference>
<dbReference type="CDD" id="cd07377">
    <property type="entry name" value="WHTH_GntR"/>
    <property type="match status" value="1"/>
</dbReference>
<comment type="caution">
    <text evidence="5">The sequence shown here is derived from an EMBL/GenBank/DDBJ whole genome shotgun (WGS) entry which is preliminary data.</text>
</comment>
<keyword evidence="6" id="KW-1185">Reference proteome</keyword>
<dbReference type="InterPro" id="IPR000524">
    <property type="entry name" value="Tscrpt_reg_HTH_GntR"/>
</dbReference>
<keyword evidence="2" id="KW-0238">DNA-binding</keyword>
<dbReference type="PROSITE" id="PS50949">
    <property type="entry name" value="HTH_GNTR"/>
    <property type="match status" value="1"/>
</dbReference>
<evidence type="ECO:0000259" key="4">
    <source>
        <dbReference type="PROSITE" id="PS50949"/>
    </source>
</evidence>
<dbReference type="SMART" id="SM00345">
    <property type="entry name" value="HTH_GNTR"/>
    <property type="match status" value="1"/>
</dbReference>
<sequence length="243" mass="27267">MNLCQTAPFEQAKTEFMNMGQPIETSGQETESGGRGLANQAYDALVDLILSRELKQGEQVQERALAQRLGVSRTPLREAMHRLEGEQMLERKSNNRLFVRQVTLPELMETLYIRRLLEGDAAGRAAGKVPMAQLADLRARIEALMLQDDSADPLHQILDAELHGLISEYCGNELMASMIANLRQKTRMFSLKRLERRMEPVCGEHMAMIDALARGDAQAASAETMRHIDNIRQSIIDKLSGSY</sequence>
<dbReference type="Gene3D" id="1.10.10.10">
    <property type="entry name" value="Winged helix-like DNA-binding domain superfamily/Winged helix DNA-binding domain"/>
    <property type="match status" value="1"/>
</dbReference>
<dbReference type="InterPro" id="IPR036388">
    <property type="entry name" value="WH-like_DNA-bd_sf"/>
</dbReference>
<name>A0ABR4RKC8_BORBO</name>
<evidence type="ECO:0000313" key="6">
    <source>
        <dbReference type="Proteomes" id="UP000025756"/>
    </source>
</evidence>
<keyword evidence="1" id="KW-0805">Transcription regulation</keyword>
<dbReference type="Proteomes" id="UP000025756">
    <property type="component" value="Unassembled WGS sequence"/>
</dbReference>
<dbReference type="InterPro" id="IPR008920">
    <property type="entry name" value="TF_FadR/GntR_C"/>
</dbReference>
<evidence type="ECO:0000256" key="3">
    <source>
        <dbReference type="ARBA" id="ARBA00023163"/>
    </source>
</evidence>
<keyword evidence="3" id="KW-0804">Transcription</keyword>
<accession>A0ABR4RKC8</accession>
<dbReference type="InterPro" id="IPR036390">
    <property type="entry name" value="WH_DNA-bd_sf"/>
</dbReference>
<evidence type="ECO:0000256" key="1">
    <source>
        <dbReference type="ARBA" id="ARBA00023015"/>
    </source>
</evidence>
<dbReference type="SUPFAM" id="SSF48008">
    <property type="entry name" value="GntR ligand-binding domain-like"/>
    <property type="match status" value="1"/>
</dbReference>
<feature type="domain" description="HTH gntR-type" evidence="4">
    <location>
        <begin position="35"/>
        <end position="102"/>
    </location>
</feature>